<evidence type="ECO:0000256" key="4">
    <source>
        <dbReference type="ARBA" id="ARBA00023163"/>
    </source>
</evidence>
<name>A0ABT2CVT9_9BURK</name>
<keyword evidence="4" id="KW-0804">Transcription</keyword>
<dbReference type="InterPro" id="IPR039425">
    <property type="entry name" value="RNA_pol_sigma-70-like"/>
</dbReference>
<evidence type="ECO:0000256" key="3">
    <source>
        <dbReference type="ARBA" id="ARBA00023082"/>
    </source>
</evidence>
<keyword evidence="2" id="KW-0805">Transcription regulation</keyword>
<comment type="similarity">
    <text evidence="1">Belongs to the sigma-70 factor family. ECF subfamily.</text>
</comment>
<evidence type="ECO:0000256" key="1">
    <source>
        <dbReference type="ARBA" id="ARBA00010641"/>
    </source>
</evidence>
<dbReference type="Pfam" id="PF08281">
    <property type="entry name" value="Sigma70_r4_2"/>
    <property type="match status" value="1"/>
</dbReference>
<dbReference type="EMBL" id="JANUGU010000001">
    <property type="protein sequence ID" value="MCS0657203.1"/>
    <property type="molecule type" value="Genomic_DNA"/>
</dbReference>
<feature type="domain" description="RNA polymerase sigma factor 70 region 4 type 2" evidence="6">
    <location>
        <begin position="88"/>
        <end position="139"/>
    </location>
</feature>
<evidence type="ECO:0000256" key="2">
    <source>
        <dbReference type="ARBA" id="ARBA00023015"/>
    </source>
</evidence>
<evidence type="ECO:0000259" key="6">
    <source>
        <dbReference type="Pfam" id="PF08281"/>
    </source>
</evidence>
<keyword evidence="8" id="KW-1185">Reference proteome</keyword>
<protein>
    <submittedName>
        <fullName evidence="7">Sigma-70 family RNA polymerase sigma factor</fullName>
    </submittedName>
</protein>
<proteinExistence type="inferred from homology"/>
<sequence length="166" mass="18714">MLRRVCNGPAEVDDVVQEMYYKLMSMPEVQHVREPRGFAVRVAKNLVMDRMRRDAIVRIEAMSNLEELELEDQAPSPERVAMARAELNWVMGMIANLPPRCKRVVMARRIDGLSQSETAASLGVSEAVVAKEMFKGMKLISQMVARVAMRGKDAEDGSSEEKSSWQ</sequence>
<dbReference type="SUPFAM" id="SSF88946">
    <property type="entry name" value="Sigma2 domain of RNA polymerase sigma factors"/>
    <property type="match status" value="1"/>
</dbReference>
<evidence type="ECO:0000259" key="5">
    <source>
        <dbReference type="Pfam" id="PF04542"/>
    </source>
</evidence>
<gene>
    <name evidence="7" type="ORF">NX778_03895</name>
</gene>
<evidence type="ECO:0000313" key="7">
    <source>
        <dbReference type="EMBL" id="MCS0657203.1"/>
    </source>
</evidence>
<dbReference type="InterPro" id="IPR036388">
    <property type="entry name" value="WH-like_DNA-bd_sf"/>
</dbReference>
<organism evidence="7 8">
    <name type="scientific">Massilia terrae</name>
    <dbReference type="NCBI Taxonomy" id="1811224"/>
    <lineage>
        <taxon>Bacteria</taxon>
        <taxon>Pseudomonadati</taxon>
        <taxon>Pseudomonadota</taxon>
        <taxon>Betaproteobacteria</taxon>
        <taxon>Burkholderiales</taxon>
        <taxon>Oxalobacteraceae</taxon>
        <taxon>Telluria group</taxon>
        <taxon>Massilia</taxon>
    </lineage>
</organism>
<dbReference type="InterPro" id="IPR013249">
    <property type="entry name" value="RNA_pol_sigma70_r4_t2"/>
</dbReference>
<dbReference type="Proteomes" id="UP001204621">
    <property type="component" value="Unassembled WGS sequence"/>
</dbReference>
<reference evidence="7 8" key="1">
    <citation type="submission" date="2022-08" db="EMBL/GenBank/DDBJ databases">
        <title>Reclassification of Massilia species as members of the genera Telluria, Duganella, Pseudoduganella, Mokoshia gen. nov. and Zemynaea gen. nov. using orthogonal and non-orthogonal genome-based approaches.</title>
        <authorList>
            <person name="Bowman J.P."/>
        </authorList>
    </citation>
    <scope>NUCLEOTIDE SEQUENCE [LARGE SCALE GENOMIC DNA]</scope>
    <source>
        <strain evidence="7 8">JCM 31606</strain>
    </source>
</reference>
<dbReference type="InterPro" id="IPR013324">
    <property type="entry name" value="RNA_pol_sigma_r3/r4-like"/>
</dbReference>
<evidence type="ECO:0000313" key="8">
    <source>
        <dbReference type="Proteomes" id="UP001204621"/>
    </source>
</evidence>
<dbReference type="InterPro" id="IPR014284">
    <property type="entry name" value="RNA_pol_sigma-70_dom"/>
</dbReference>
<feature type="domain" description="RNA polymerase sigma-70 region 2" evidence="5">
    <location>
        <begin position="2"/>
        <end position="54"/>
    </location>
</feature>
<accession>A0ABT2CVT9</accession>
<dbReference type="PANTHER" id="PTHR43133">
    <property type="entry name" value="RNA POLYMERASE ECF-TYPE SIGMA FACTO"/>
    <property type="match status" value="1"/>
</dbReference>
<dbReference type="Gene3D" id="1.10.10.10">
    <property type="entry name" value="Winged helix-like DNA-binding domain superfamily/Winged helix DNA-binding domain"/>
    <property type="match status" value="1"/>
</dbReference>
<dbReference type="NCBIfam" id="TIGR02937">
    <property type="entry name" value="sigma70-ECF"/>
    <property type="match status" value="1"/>
</dbReference>
<dbReference type="InterPro" id="IPR013325">
    <property type="entry name" value="RNA_pol_sigma_r2"/>
</dbReference>
<dbReference type="PANTHER" id="PTHR43133:SF63">
    <property type="entry name" value="RNA POLYMERASE SIGMA FACTOR FECI-RELATED"/>
    <property type="match status" value="1"/>
</dbReference>
<dbReference type="Gene3D" id="1.10.1740.10">
    <property type="match status" value="1"/>
</dbReference>
<keyword evidence="3" id="KW-0731">Sigma factor</keyword>
<comment type="caution">
    <text evidence="7">The sequence shown here is derived from an EMBL/GenBank/DDBJ whole genome shotgun (WGS) entry which is preliminary data.</text>
</comment>
<dbReference type="InterPro" id="IPR007627">
    <property type="entry name" value="RNA_pol_sigma70_r2"/>
</dbReference>
<dbReference type="Pfam" id="PF04542">
    <property type="entry name" value="Sigma70_r2"/>
    <property type="match status" value="1"/>
</dbReference>
<dbReference type="SUPFAM" id="SSF88659">
    <property type="entry name" value="Sigma3 and sigma4 domains of RNA polymerase sigma factors"/>
    <property type="match status" value="1"/>
</dbReference>